<keyword evidence="2" id="KW-1133">Transmembrane helix</keyword>
<sequence length="246" mass="28009">MSSKAESSTFPYSAEFLPKKSSTKSRKILTNDDKVLRSEEELVSTTTKQRAKKQNDTKHSSKSPQQKSRATASQLGNALLLSGFFIASNLIEISVLKYGLQLNSDEPLTSSHEQMSAPQFVKEFYRWKSDAPILKWISYVALPLLPFLIYNYIKDGLWDVFVRTKKASLVRHACDFLTLALFAAYVVFLITSISPFEKTLAISAETVLMERMLMYQYIMMAVNVFNTIIPVVKYRDSKKMEKVKDA</sequence>
<dbReference type="AlphaFoldDB" id="A0A7S1KP47"/>
<evidence type="ECO:0000256" key="2">
    <source>
        <dbReference type="SAM" id="Phobius"/>
    </source>
</evidence>
<proteinExistence type="predicted"/>
<evidence type="ECO:0000313" key="3">
    <source>
        <dbReference type="EMBL" id="CAD9080636.1"/>
    </source>
</evidence>
<dbReference type="EMBL" id="HBGD01004648">
    <property type="protein sequence ID" value="CAD9080636.1"/>
    <property type="molecule type" value="Transcribed_RNA"/>
</dbReference>
<feature type="transmembrane region" description="Helical" evidence="2">
    <location>
        <begin position="174"/>
        <end position="194"/>
    </location>
</feature>
<evidence type="ECO:0000256" key="1">
    <source>
        <dbReference type="SAM" id="MobiDB-lite"/>
    </source>
</evidence>
<feature type="transmembrane region" description="Helical" evidence="2">
    <location>
        <begin position="75"/>
        <end position="96"/>
    </location>
</feature>
<name>A0A7S1KP47_9EUKA</name>
<feature type="transmembrane region" description="Helical" evidence="2">
    <location>
        <begin position="133"/>
        <end position="153"/>
    </location>
</feature>
<accession>A0A7S1KP47</accession>
<reference evidence="3" key="1">
    <citation type="submission" date="2021-01" db="EMBL/GenBank/DDBJ databases">
        <authorList>
            <person name="Corre E."/>
            <person name="Pelletier E."/>
            <person name="Niang G."/>
            <person name="Scheremetjew M."/>
            <person name="Finn R."/>
            <person name="Kale V."/>
            <person name="Holt S."/>
            <person name="Cochrane G."/>
            <person name="Meng A."/>
            <person name="Brown T."/>
            <person name="Cohen L."/>
        </authorList>
    </citation>
    <scope>NUCLEOTIDE SEQUENCE</scope>
    <source>
        <strain evidence="3">WS</strain>
    </source>
</reference>
<keyword evidence="2" id="KW-0812">Transmembrane</keyword>
<gene>
    <name evidence="3" type="ORF">PCOS0759_LOCUS3876</name>
</gene>
<feature type="transmembrane region" description="Helical" evidence="2">
    <location>
        <begin position="214"/>
        <end position="232"/>
    </location>
</feature>
<feature type="region of interest" description="Disordered" evidence="1">
    <location>
        <begin position="39"/>
        <end position="69"/>
    </location>
</feature>
<keyword evidence="2" id="KW-0472">Membrane</keyword>
<protein>
    <submittedName>
        <fullName evidence="3">Uncharacterized protein</fullName>
    </submittedName>
</protein>
<organism evidence="3">
    <name type="scientific">Percolomonas cosmopolitus</name>
    <dbReference type="NCBI Taxonomy" id="63605"/>
    <lineage>
        <taxon>Eukaryota</taxon>
        <taxon>Discoba</taxon>
        <taxon>Heterolobosea</taxon>
        <taxon>Tetramitia</taxon>
        <taxon>Eutetramitia</taxon>
        <taxon>Percolomonadidae</taxon>
        <taxon>Percolomonas</taxon>
    </lineage>
</organism>